<dbReference type="Proteomes" id="UP001498398">
    <property type="component" value="Unassembled WGS sequence"/>
</dbReference>
<reference evidence="2 3" key="1">
    <citation type="submission" date="2024-01" db="EMBL/GenBank/DDBJ databases">
        <title>A draft genome for the cacao thread blight pathogen Marasmiellus scandens.</title>
        <authorList>
            <person name="Baruah I.K."/>
            <person name="Leung J."/>
            <person name="Bukari Y."/>
            <person name="Amoako-Attah I."/>
            <person name="Meinhardt L.W."/>
            <person name="Bailey B.A."/>
            <person name="Cohen S.P."/>
        </authorList>
    </citation>
    <scope>NUCLEOTIDE SEQUENCE [LARGE SCALE GENOMIC DNA]</scope>
    <source>
        <strain evidence="2 3">GH-19</strain>
    </source>
</reference>
<sequence length="102" mass="11249">MGERDKPDPSLILHDSTRTRKQTSKAQASTTGSGTHKRTGEPAAEQCAVDENGALKDADQIDWYDSESGDSPISKSEYAYFCPTLDRPSWPRSCWSRGKGQL</sequence>
<feature type="compositionally biased region" description="Polar residues" evidence="1">
    <location>
        <begin position="24"/>
        <end position="34"/>
    </location>
</feature>
<evidence type="ECO:0000313" key="3">
    <source>
        <dbReference type="Proteomes" id="UP001498398"/>
    </source>
</evidence>
<organism evidence="2 3">
    <name type="scientific">Marasmiellus scandens</name>
    <dbReference type="NCBI Taxonomy" id="2682957"/>
    <lineage>
        <taxon>Eukaryota</taxon>
        <taxon>Fungi</taxon>
        <taxon>Dikarya</taxon>
        <taxon>Basidiomycota</taxon>
        <taxon>Agaricomycotina</taxon>
        <taxon>Agaricomycetes</taxon>
        <taxon>Agaricomycetidae</taxon>
        <taxon>Agaricales</taxon>
        <taxon>Marasmiineae</taxon>
        <taxon>Omphalotaceae</taxon>
        <taxon>Marasmiellus</taxon>
    </lineage>
</organism>
<feature type="region of interest" description="Disordered" evidence="1">
    <location>
        <begin position="1"/>
        <end position="74"/>
    </location>
</feature>
<protein>
    <submittedName>
        <fullName evidence="2">Uncharacterized protein</fullName>
    </submittedName>
</protein>
<keyword evidence="3" id="KW-1185">Reference proteome</keyword>
<gene>
    <name evidence="2" type="ORF">VKT23_012056</name>
</gene>
<evidence type="ECO:0000256" key="1">
    <source>
        <dbReference type="SAM" id="MobiDB-lite"/>
    </source>
</evidence>
<dbReference type="EMBL" id="JBANRG010000028">
    <property type="protein sequence ID" value="KAK7452657.1"/>
    <property type="molecule type" value="Genomic_DNA"/>
</dbReference>
<evidence type="ECO:0000313" key="2">
    <source>
        <dbReference type="EMBL" id="KAK7452657.1"/>
    </source>
</evidence>
<comment type="caution">
    <text evidence="2">The sequence shown here is derived from an EMBL/GenBank/DDBJ whole genome shotgun (WGS) entry which is preliminary data.</text>
</comment>
<name>A0ABR1JCA1_9AGAR</name>
<proteinExistence type="predicted"/>
<accession>A0ABR1JCA1</accession>